<organism evidence="1 2">
    <name type="scientific">Clostridium scindens (strain ATCC 35704 / DSM 5676 / VPI 13733 / 19)</name>
    <dbReference type="NCBI Taxonomy" id="411468"/>
    <lineage>
        <taxon>Bacteria</taxon>
        <taxon>Bacillati</taxon>
        <taxon>Bacillota</taxon>
        <taxon>Clostridia</taxon>
        <taxon>Lachnospirales</taxon>
        <taxon>Lachnospiraceae</taxon>
    </lineage>
</organism>
<name>B0NAW0_CLOS5</name>
<dbReference type="KEGG" id="csci:HDCHBGLK_02965"/>
<dbReference type="GeneID" id="62697152"/>
<dbReference type="RefSeq" id="WP_004606130.1">
    <property type="nucleotide sequence ID" value="NZ_CP036170.1"/>
</dbReference>
<keyword evidence="2" id="KW-1185">Reference proteome</keyword>
<accession>B0NAW0</accession>
<dbReference type="OrthoDB" id="9884668at2"/>
<dbReference type="AlphaFoldDB" id="B0NAW0"/>
<dbReference type="HOGENOM" id="CLU_1871842_0_0_9"/>
<reference evidence="1 2" key="1">
    <citation type="journal article" date="2019" name="Appl. Environ. Microbiol.">
        <title>Clostridium scindens ATCC 35704: integration of nutritional requirements, the complete genome sequence, and global transcriptional responses to bile acids.</title>
        <authorList>
            <person name="Devendran S."/>
            <person name="Shrestha R."/>
            <person name="Alves J.M.P."/>
            <person name="Wolf P.G."/>
            <person name="Ly L."/>
            <person name="Hernandez A.G."/>
            <person name="Mendez-Garcia C."/>
            <person name="Inboden A."/>
            <person name="Wiley J."/>
            <person name="Paul O."/>
            <person name="Allen A."/>
            <person name="Springer E."/>
            <person name="Wright C.L."/>
            <person name="Fields C.J."/>
            <person name="Daniel S.L."/>
            <person name="Ridlon J.M."/>
        </authorList>
    </citation>
    <scope>NUCLEOTIDE SEQUENCE [LARGE SCALE GENOMIC DNA]</scope>
    <source>
        <strain evidence="1 2">ATCC 35704</strain>
    </source>
</reference>
<gene>
    <name evidence="1" type="ORF">HDCHBGLK_02965</name>
</gene>
<proteinExistence type="predicted"/>
<protein>
    <submittedName>
        <fullName evidence="1">Uncharacterized protein</fullName>
    </submittedName>
</protein>
<dbReference type="EMBL" id="CP036170">
    <property type="protein sequence ID" value="QBF75554.1"/>
    <property type="molecule type" value="Genomic_DNA"/>
</dbReference>
<dbReference type="Proteomes" id="UP000289664">
    <property type="component" value="Chromosome"/>
</dbReference>
<sequence length="136" mass="15683">MSSVSGVITIGYDFENKNVILTQPREVSLNPIETRAIEIILNFFPPSEVSKIHLEKLSDNYTSAFYGENNDFLRFKFTDRTKWLSIRLSAEDMKENLSNPLFSAQSNKKQLHWKAKISDLSELDNFKTFILNACDI</sequence>
<evidence type="ECO:0000313" key="1">
    <source>
        <dbReference type="EMBL" id="QBF75554.1"/>
    </source>
</evidence>
<evidence type="ECO:0000313" key="2">
    <source>
        <dbReference type="Proteomes" id="UP000289664"/>
    </source>
</evidence>